<evidence type="ECO:0000313" key="1">
    <source>
        <dbReference type="EMBL" id="VAW71585.1"/>
    </source>
</evidence>
<gene>
    <name evidence="1" type="ORF">MNBD_GAMMA12-68</name>
</gene>
<organism evidence="1">
    <name type="scientific">hydrothermal vent metagenome</name>
    <dbReference type="NCBI Taxonomy" id="652676"/>
    <lineage>
        <taxon>unclassified sequences</taxon>
        <taxon>metagenomes</taxon>
        <taxon>ecological metagenomes</taxon>
    </lineage>
</organism>
<dbReference type="AlphaFoldDB" id="A0A3B0XT77"/>
<name>A0A3B0XT77_9ZZZZ</name>
<feature type="non-terminal residue" evidence="1">
    <location>
        <position position="100"/>
    </location>
</feature>
<accession>A0A3B0XT77</accession>
<dbReference type="EMBL" id="UOFL01000024">
    <property type="protein sequence ID" value="VAW71585.1"/>
    <property type="molecule type" value="Genomic_DNA"/>
</dbReference>
<proteinExistence type="predicted"/>
<reference evidence="1" key="1">
    <citation type="submission" date="2018-06" db="EMBL/GenBank/DDBJ databases">
        <authorList>
            <person name="Zhirakovskaya E."/>
        </authorList>
    </citation>
    <scope>NUCLEOTIDE SEQUENCE</scope>
</reference>
<sequence>MSAGWKTSVILDLILGWGSDNAPLIIDQPEDKLATGYINAGLLEAIKKCKTKKQIILVSHNATIPMLGDAQNIVMCRNDDKIINIKSNPLEGSIEGVNVV</sequence>
<protein>
    <submittedName>
        <fullName evidence="1">Uncharacterized protein</fullName>
    </submittedName>
</protein>